<organism evidence="11 12">
    <name type="scientific">Pleurodeles waltl</name>
    <name type="common">Iberian ribbed newt</name>
    <dbReference type="NCBI Taxonomy" id="8319"/>
    <lineage>
        <taxon>Eukaryota</taxon>
        <taxon>Metazoa</taxon>
        <taxon>Chordata</taxon>
        <taxon>Craniata</taxon>
        <taxon>Vertebrata</taxon>
        <taxon>Euteleostomi</taxon>
        <taxon>Amphibia</taxon>
        <taxon>Batrachia</taxon>
        <taxon>Caudata</taxon>
        <taxon>Salamandroidea</taxon>
        <taxon>Salamandridae</taxon>
        <taxon>Pleurodelinae</taxon>
        <taxon>Pleurodeles</taxon>
    </lineage>
</organism>
<evidence type="ECO:0000256" key="5">
    <source>
        <dbReference type="ARBA" id="ARBA00023136"/>
    </source>
</evidence>
<dbReference type="SMART" id="SM00409">
    <property type="entry name" value="IG"/>
    <property type="match status" value="3"/>
</dbReference>
<dbReference type="Pfam" id="PF08205">
    <property type="entry name" value="C2-set_2"/>
    <property type="match status" value="1"/>
</dbReference>
<reference evidence="11" key="1">
    <citation type="journal article" date="2022" name="bioRxiv">
        <title>Sequencing and chromosome-scale assembly of the giantPleurodeles waltlgenome.</title>
        <authorList>
            <person name="Brown T."/>
            <person name="Elewa A."/>
            <person name="Iarovenko S."/>
            <person name="Subramanian E."/>
            <person name="Araus A.J."/>
            <person name="Petzold A."/>
            <person name="Susuki M."/>
            <person name="Suzuki K.-i.T."/>
            <person name="Hayashi T."/>
            <person name="Toyoda A."/>
            <person name="Oliveira C."/>
            <person name="Osipova E."/>
            <person name="Leigh N.D."/>
            <person name="Simon A."/>
            <person name="Yun M.H."/>
        </authorList>
    </citation>
    <scope>NUCLEOTIDE SEQUENCE</scope>
    <source>
        <strain evidence="11">20211129_DDA</strain>
        <tissue evidence="11">Liver</tissue>
    </source>
</reference>
<keyword evidence="3" id="KW-0732">Signal</keyword>
<dbReference type="InterPro" id="IPR036179">
    <property type="entry name" value="Ig-like_dom_sf"/>
</dbReference>
<evidence type="ECO:0000256" key="1">
    <source>
        <dbReference type="ARBA" id="ARBA00004479"/>
    </source>
</evidence>
<feature type="domain" description="Ig-like" evidence="10">
    <location>
        <begin position="167"/>
        <end position="290"/>
    </location>
</feature>
<feature type="domain" description="Ig-like" evidence="10">
    <location>
        <begin position="48"/>
        <end position="161"/>
    </location>
</feature>
<dbReference type="GO" id="GO:0009986">
    <property type="term" value="C:cell surface"/>
    <property type="evidence" value="ECO:0007669"/>
    <property type="project" value="TreeGrafter"/>
</dbReference>
<feature type="region of interest" description="Disordered" evidence="9">
    <location>
        <begin position="15"/>
        <end position="42"/>
    </location>
</feature>
<dbReference type="InterPro" id="IPR013162">
    <property type="entry name" value="CD80_C2-set"/>
</dbReference>
<accession>A0AAV7NBC9</accession>
<evidence type="ECO:0000259" key="10">
    <source>
        <dbReference type="PROSITE" id="PS50835"/>
    </source>
</evidence>
<dbReference type="SMART" id="SM00406">
    <property type="entry name" value="IGv"/>
    <property type="match status" value="2"/>
</dbReference>
<dbReference type="GO" id="GO:0030424">
    <property type="term" value="C:axon"/>
    <property type="evidence" value="ECO:0007669"/>
    <property type="project" value="TreeGrafter"/>
</dbReference>
<dbReference type="EMBL" id="JANPWB010000012">
    <property type="protein sequence ID" value="KAJ1112811.1"/>
    <property type="molecule type" value="Genomic_DNA"/>
</dbReference>
<gene>
    <name evidence="11" type="ORF">NDU88_001072</name>
</gene>
<keyword evidence="5" id="KW-0472">Membrane</keyword>
<dbReference type="Gene3D" id="2.60.40.10">
    <property type="entry name" value="Immunoglobulins"/>
    <property type="match status" value="3"/>
</dbReference>
<evidence type="ECO:0000313" key="12">
    <source>
        <dbReference type="Proteomes" id="UP001066276"/>
    </source>
</evidence>
<proteinExistence type="predicted"/>
<dbReference type="PROSITE" id="PS50835">
    <property type="entry name" value="IG_LIKE"/>
    <property type="match status" value="2"/>
</dbReference>
<keyword evidence="7" id="KW-0325">Glycoprotein</keyword>
<dbReference type="GO" id="GO:0150079">
    <property type="term" value="P:negative regulation of neuroinflammatory response"/>
    <property type="evidence" value="ECO:0007669"/>
    <property type="project" value="TreeGrafter"/>
</dbReference>
<evidence type="ECO:0000256" key="7">
    <source>
        <dbReference type="ARBA" id="ARBA00023180"/>
    </source>
</evidence>
<keyword evidence="12" id="KW-1185">Reference proteome</keyword>
<dbReference type="SUPFAM" id="SSF48726">
    <property type="entry name" value="Immunoglobulin"/>
    <property type="match status" value="3"/>
</dbReference>
<dbReference type="InterPro" id="IPR003599">
    <property type="entry name" value="Ig_sub"/>
</dbReference>
<evidence type="ECO:0000256" key="2">
    <source>
        <dbReference type="ARBA" id="ARBA00022692"/>
    </source>
</evidence>
<keyword evidence="4" id="KW-1133">Transmembrane helix</keyword>
<dbReference type="GO" id="GO:0034113">
    <property type="term" value="P:heterotypic cell-cell adhesion"/>
    <property type="evidence" value="ECO:0007669"/>
    <property type="project" value="TreeGrafter"/>
</dbReference>
<evidence type="ECO:0000256" key="8">
    <source>
        <dbReference type="ARBA" id="ARBA00023319"/>
    </source>
</evidence>
<dbReference type="InterPro" id="IPR013783">
    <property type="entry name" value="Ig-like_fold"/>
</dbReference>
<dbReference type="Pfam" id="PF07686">
    <property type="entry name" value="V-set"/>
    <property type="match status" value="1"/>
</dbReference>
<dbReference type="GO" id="GO:0043025">
    <property type="term" value="C:neuronal cell body"/>
    <property type="evidence" value="ECO:0007669"/>
    <property type="project" value="TreeGrafter"/>
</dbReference>
<dbReference type="InterPro" id="IPR047164">
    <property type="entry name" value="OX2G-like"/>
</dbReference>
<evidence type="ECO:0000256" key="4">
    <source>
        <dbReference type="ARBA" id="ARBA00022989"/>
    </source>
</evidence>
<keyword evidence="8" id="KW-0393">Immunoglobulin domain</keyword>
<dbReference type="AlphaFoldDB" id="A0AAV7NBC9"/>
<comment type="subcellular location">
    <subcellularLocation>
        <location evidence="1">Membrane</location>
        <topology evidence="1">Single-pass type I membrane protein</topology>
    </subcellularLocation>
</comment>
<dbReference type="PANTHER" id="PTHR46841">
    <property type="entry name" value="OX-2 MEMBRANE GLYCOPROTEIN"/>
    <property type="match status" value="1"/>
</dbReference>
<dbReference type="PANTHER" id="PTHR46841:SF3">
    <property type="entry name" value="OX-2 MEMBRANE GLYCOPROTEIN"/>
    <property type="match status" value="1"/>
</dbReference>
<protein>
    <recommendedName>
        <fullName evidence="10">Ig-like domain-containing protein</fullName>
    </recommendedName>
</protein>
<evidence type="ECO:0000313" key="11">
    <source>
        <dbReference type="EMBL" id="KAJ1112811.1"/>
    </source>
</evidence>
<dbReference type="Proteomes" id="UP001066276">
    <property type="component" value="Chromosome 8"/>
</dbReference>
<evidence type="ECO:0000256" key="3">
    <source>
        <dbReference type="ARBA" id="ARBA00022729"/>
    </source>
</evidence>
<dbReference type="InterPro" id="IPR013106">
    <property type="entry name" value="Ig_V-set"/>
</dbReference>
<evidence type="ECO:0000256" key="6">
    <source>
        <dbReference type="ARBA" id="ARBA00023157"/>
    </source>
</evidence>
<dbReference type="GO" id="GO:0098632">
    <property type="term" value="F:cell-cell adhesion mediator activity"/>
    <property type="evidence" value="ECO:0007669"/>
    <property type="project" value="InterPro"/>
</dbReference>
<dbReference type="GO" id="GO:0016020">
    <property type="term" value="C:membrane"/>
    <property type="evidence" value="ECO:0007669"/>
    <property type="project" value="UniProtKB-SubCell"/>
</dbReference>
<name>A0AAV7NBC9_PLEWA</name>
<keyword evidence="2" id="KW-0812">Transmembrane</keyword>
<keyword evidence="6" id="KW-1015">Disulfide bond</keyword>
<dbReference type="InterPro" id="IPR007110">
    <property type="entry name" value="Ig-like_dom"/>
</dbReference>
<sequence length="390" mass="42348">MRVYATAKHRLLGHQSSTALPGNGRDGDLGKQRGPRPPGMAREMTRTPALLLCFCGFLLSLIRDVACRAQGEVSTAESTAVSLGGTITLQCALLVPSDILQVTWQKKTGSGQENVATYTPREGVNVKQSYSDRLNVTLLQLNETAITFKRVRLEDEGCYLCIFNTFPGGSKQGSTCVVIRGDVATEENTVAEIGARVALKCVLRKILDVVQVTWQKNASAEMINLATFAPKTGVNVDKRYKDHLNITLLSLNETAITFWKTSTRDEGCYQCLFNSFPSGSIGGTTCLSLSGPLWMSSHSVRSTNALNATCSATSWPAPLLRWIGQEQVVQNGSWKVHNSNGTVSVSSWVLLNVSQSLANATVTCRAQSGWKEAARSVMVNEGHPLYENRA</sequence>
<evidence type="ECO:0000256" key="9">
    <source>
        <dbReference type="SAM" id="MobiDB-lite"/>
    </source>
</evidence>
<comment type="caution">
    <text evidence="11">The sequence shown here is derived from an EMBL/GenBank/DDBJ whole genome shotgun (WGS) entry which is preliminary data.</text>
</comment>